<name>A0A7M7Q5V1_NASVI</name>
<organism evidence="3 4">
    <name type="scientific">Nasonia vitripennis</name>
    <name type="common">Parasitic wasp</name>
    <dbReference type="NCBI Taxonomy" id="7425"/>
    <lineage>
        <taxon>Eukaryota</taxon>
        <taxon>Metazoa</taxon>
        <taxon>Ecdysozoa</taxon>
        <taxon>Arthropoda</taxon>
        <taxon>Hexapoda</taxon>
        <taxon>Insecta</taxon>
        <taxon>Pterygota</taxon>
        <taxon>Neoptera</taxon>
        <taxon>Endopterygota</taxon>
        <taxon>Hymenoptera</taxon>
        <taxon>Apocrita</taxon>
        <taxon>Proctotrupomorpha</taxon>
        <taxon>Chalcidoidea</taxon>
        <taxon>Pteromalidae</taxon>
        <taxon>Pteromalinae</taxon>
        <taxon>Nasonia</taxon>
    </lineage>
</organism>
<sequence>MSRRTVLLDMRPSVWLLLFATLATLARGFPAPQEDEDSSGPLPFLQFTKGGIRVNFGGYHAQAGLGGLLTGRRADGGLHASAGTPNGAHASAGLGGSLSDGPLGGLHARAGLGNGGPEAEAGLGGTLAGPRPRGEIYANSSPGAGFVASDKTNYIEKTDGVGKNIQVIVRPKKASEQEASATADATANVNSGIPVTSLKEPSSSSSTSASSSGATANAGASATDASASAGASSEKDTTSPGEKGSQGATASQPQSPGVFVRATAAADDSQSGTTATGGVGVFKRKSKGSLFDDIFNIPISALNAVNQLLRNHVGKK</sequence>
<evidence type="ECO:0000313" key="3">
    <source>
        <dbReference type="EnsemblMetazoa" id="XP_031782084"/>
    </source>
</evidence>
<feature type="chain" id="PRO_5029461162" evidence="2">
    <location>
        <begin position="29"/>
        <end position="316"/>
    </location>
</feature>
<dbReference type="AlphaFoldDB" id="A0A7M7Q5V1"/>
<evidence type="ECO:0000313" key="4">
    <source>
        <dbReference type="Proteomes" id="UP000002358"/>
    </source>
</evidence>
<reference evidence="3" key="1">
    <citation type="submission" date="2021-01" db="UniProtKB">
        <authorList>
            <consortium name="EnsemblMetazoa"/>
        </authorList>
    </citation>
    <scope>IDENTIFICATION</scope>
</reference>
<proteinExistence type="predicted"/>
<feature type="region of interest" description="Disordered" evidence="1">
    <location>
        <begin position="108"/>
        <end position="143"/>
    </location>
</feature>
<dbReference type="Proteomes" id="UP000002358">
    <property type="component" value="Chromosome 3"/>
</dbReference>
<evidence type="ECO:0000256" key="2">
    <source>
        <dbReference type="SAM" id="SignalP"/>
    </source>
</evidence>
<protein>
    <submittedName>
        <fullName evidence="3">Uncharacterized protein</fullName>
    </submittedName>
</protein>
<evidence type="ECO:0000256" key="1">
    <source>
        <dbReference type="SAM" id="MobiDB-lite"/>
    </source>
</evidence>
<accession>A0A7M7Q5V1</accession>
<feature type="compositionally biased region" description="Gly residues" evidence="1">
    <location>
        <begin position="112"/>
        <end position="127"/>
    </location>
</feature>
<feature type="compositionally biased region" description="Low complexity" evidence="1">
    <location>
        <begin position="202"/>
        <end position="232"/>
    </location>
</feature>
<dbReference type="EnsemblMetazoa" id="XM_031926224">
    <property type="protein sequence ID" value="XP_031782084"/>
    <property type="gene ID" value="LOC100121212"/>
</dbReference>
<dbReference type="GeneID" id="100121212"/>
<feature type="signal peptide" evidence="2">
    <location>
        <begin position="1"/>
        <end position="28"/>
    </location>
</feature>
<feature type="region of interest" description="Disordered" evidence="1">
    <location>
        <begin position="192"/>
        <end position="255"/>
    </location>
</feature>
<dbReference type="RefSeq" id="XP_031782084.1">
    <property type="nucleotide sequence ID" value="XM_031926224.2"/>
</dbReference>
<keyword evidence="2" id="KW-0732">Signal</keyword>
<keyword evidence="4" id="KW-1185">Reference proteome</keyword>
<feature type="compositionally biased region" description="Polar residues" evidence="1">
    <location>
        <begin position="246"/>
        <end position="255"/>
    </location>
</feature>